<dbReference type="EMBL" id="HG709340">
    <property type="protein sequence ID" value="CDI88016.1"/>
    <property type="molecule type" value="Genomic_DNA"/>
</dbReference>
<dbReference type="VEuPathDB" id="ToxoDB:EPH_0072180"/>
<reference evidence="2" key="2">
    <citation type="submission" date="2013-10" db="EMBL/GenBank/DDBJ databases">
        <authorList>
            <person name="Aslett M."/>
        </authorList>
    </citation>
    <scope>NUCLEOTIDE SEQUENCE [LARGE SCALE GENOMIC DNA]</scope>
    <source>
        <strain evidence="2">Houghton</strain>
    </source>
</reference>
<evidence type="ECO:0000256" key="1">
    <source>
        <dbReference type="SAM" id="MobiDB-lite"/>
    </source>
</evidence>
<evidence type="ECO:0000313" key="3">
    <source>
        <dbReference type="Proteomes" id="UP000018201"/>
    </source>
</evidence>
<keyword evidence="3" id="KW-1185">Reference proteome</keyword>
<feature type="region of interest" description="Disordered" evidence="1">
    <location>
        <begin position="1"/>
        <end position="20"/>
    </location>
</feature>
<protein>
    <submittedName>
        <fullName evidence="2">Uncharacterized protein</fullName>
    </submittedName>
</protein>
<organism evidence="2 3">
    <name type="scientific">Eimeria praecox</name>
    <dbReference type="NCBI Taxonomy" id="51316"/>
    <lineage>
        <taxon>Eukaryota</taxon>
        <taxon>Sar</taxon>
        <taxon>Alveolata</taxon>
        <taxon>Apicomplexa</taxon>
        <taxon>Conoidasida</taxon>
        <taxon>Coccidia</taxon>
        <taxon>Eucoccidiorida</taxon>
        <taxon>Eimeriorina</taxon>
        <taxon>Eimeriidae</taxon>
        <taxon>Eimeria</taxon>
    </lineage>
</organism>
<dbReference type="Proteomes" id="UP000018201">
    <property type="component" value="Unassembled WGS sequence"/>
</dbReference>
<sequence>MNLTADCLQPGGQPSGENWDAKVVPESEMLIRLSYGDQASPVRAAWSGRPSEMLIRLSYGDQASPTGTMDHASPAMTLVTGTSEGTGQFGDLVNFLNSLFLIQELKGPPFTPFMSE</sequence>
<evidence type="ECO:0000313" key="2">
    <source>
        <dbReference type="EMBL" id="CDI88016.1"/>
    </source>
</evidence>
<name>U6H662_9EIME</name>
<reference evidence="2" key="1">
    <citation type="submission" date="2013-10" db="EMBL/GenBank/DDBJ databases">
        <title>Genomic analysis of the causative agents of coccidiosis in chickens.</title>
        <authorList>
            <person name="Reid A.J."/>
            <person name="Blake D."/>
            <person name="Billington K."/>
            <person name="Browne H."/>
            <person name="Dunn M."/>
            <person name="Hung S."/>
            <person name="Kawahara F."/>
            <person name="Miranda-Saavedra D."/>
            <person name="Mourier T."/>
            <person name="Nagra H."/>
            <person name="Otto T.D."/>
            <person name="Rawlings N."/>
            <person name="Sanchez A."/>
            <person name="Sanders M."/>
            <person name="Subramaniam C."/>
            <person name="Tay Y."/>
            <person name="Dear P."/>
            <person name="Doerig C."/>
            <person name="Gruber A."/>
            <person name="Parkinson J."/>
            <person name="Shirley M."/>
            <person name="Wan K.L."/>
            <person name="Berriman M."/>
            <person name="Tomley F."/>
            <person name="Pain A."/>
        </authorList>
    </citation>
    <scope>NUCLEOTIDE SEQUENCE [LARGE SCALE GENOMIC DNA]</scope>
    <source>
        <strain evidence="2">Houghton</strain>
    </source>
</reference>
<dbReference type="AlphaFoldDB" id="U6H662"/>
<gene>
    <name evidence="2" type="ORF">EPH_0072180</name>
</gene>
<proteinExistence type="predicted"/>
<accession>U6H662</accession>